<evidence type="ECO:0000256" key="4">
    <source>
        <dbReference type="ARBA" id="ARBA00024732"/>
    </source>
</evidence>
<evidence type="ECO:0000256" key="2">
    <source>
        <dbReference type="ARBA" id="ARBA00022679"/>
    </source>
</evidence>
<comment type="miscellaneous">
    <text evidence="5">In the reaction, the free carboxyl group of octanoic acid is attached via an amide linkage to the epsilon-amino group of a specific lysine residue of lipoyl domains of lipoate-dependent enzymes.</text>
</comment>
<dbReference type="UniPathway" id="UPA00538">
    <property type="reaction ID" value="UER00592"/>
</dbReference>
<dbReference type="Pfam" id="PF21948">
    <property type="entry name" value="LplA-B_cat"/>
    <property type="match status" value="1"/>
</dbReference>
<evidence type="ECO:0000256" key="6">
    <source>
        <dbReference type="PIRNR" id="PIRNR016262"/>
    </source>
</evidence>
<evidence type="ECO:0000313" key="11">
    <source>
        <dbReference type="EMBL" id="PRX16836.1"/>
    </source>
</evidence>
<feature type="binding site" evidence="5 8">
    <location>
        <begin position="146"/>
        <end position="148"/>
    </location>
    <ligand>
        <name>substrate</name>
    </ligand>
</feature>
<comment type="subcellular location">
    <subcellularLocation>
        <location evidence="5">Cytoplasm</location>
    </subcellularLocation>
</comment>
<keyword evidence="12" id="KW-1185">Reference proteome</keyword>
<evidence type="ECO:0000313" key="12">
    <source>
        <dbReference type="Proteomes" id="UP000239415"/>
    </source>
</evidence>
<dbReference type="InterPro" id="IPR000544">
    <property type="entry name" value="Octanoyltransferase"/>
</dbReference>
<dbReference type="RefSeq" id="WP_239166370.1">
    <property type="nucleotide sequence ID" value="NZ_BOMO01000064.1"/>
</dbReference>
<dbReference type="GO" id="GO:0005737">
    <property type="term" value="C:cytoplasm"/>
    <property type="evidence" value="ECO:0007669"/>
    <property type="project" value="UniProtKB-SubCell"/>
</dbReference>
<dbReference type="Gene3D" id="3.30.930.10">
    <property type="entry name" value="Bira Bifunctional Protein, Domain 2"/>
    <property type="match status" value="1"/>
</dbReference>
<protein>
    <recommendedName>
        <fullName evidence="5 6">Octanoyltransferase</fullName>
        <ecNumber evidence="5 6">2.3.1.181</ecNumber>
    </recommendedName>
    <alternativeName>
        <fullName evidence="5">Lipoate-protein ligase B</fullName>
    </alternativeName>
    <alternativeName>
        <fullName evidence="5">Lipoyl/octanoyl transferase</fullName>
    </alternativeName>
    <alternativeName>
        <fullName evidence="5">Octanoyl-[acyl-carrier-protein]-protein N-octanoyltransferase</fullName>
    </alternativeName>
</protein>
<evidence type="ECO:0000256" key="9">
    <source>
        <dbReference type="PIRSR" id="PIRSR016262-3"/>
    </source>
</evidence>
<accession>A0A2T0K1Y9</accession>
<feature type="binding site" evidence="5 8">
    <location>
        <begin position="159"/>
        <end position="161"/>
    </location>
    <ligand>
        <name>substrate</name>
    </ligand>
</feature>
<comment type="pathway">
    <text evidence="1 5 6">Protein modification; protein lipoylation via endogenous pathway; protein N(6)-(lipoyl)lysine from octanoyl-[acyl-carrier-protein]: step 1/2.</text>
</comment>
<evidence type="ECO:0000259" key="10">
    <source>
        <dbReference type="PROSITE" id="PS51733"/>
    </source>
</evidence>
<proteinExistence type="inferred from homology"/>
<dbReference type="Proteomes" id="UP000239415">
    <property type="component" value="Unassembled WGS sequence"/>
</dbReference>
<dbReference type="EMBL" id="PVMZ01000018">
    <property type="protein sequence ID" value="PRX16836.1"/>
    <property type="molecule type" value="Genomic_DNA"/>
</dbReference>
<evidence type="ECO:0000256" key="5">
    <source>
        <dbReference type="HAMAP-Rule" id="MF_00013"/>
    </source>
</evidence>
<evidence type="ECO:0000256" key="1">
    <source>
        <dbReference type="ARBA" id="ARBA00004821"/>
    </source>
</evidence>
<reference evidence="11 12" key="1">
    <citation type="submission" date="2018-03" db="EMBL/GenBank/DDBJ databases">
        <title>Genomic Encyclopedia of Archaeal and Bacterial Type Strains, Phase II (KMG-II): from individual species to whole genera.</title>
        <authorList>
            <person name="Goeker M."/>
        </authorList>
    </citation>
    <scope>NUCLEOTIDE SEQUENCE [LARGE SCALE GENOMIC DNA]</scope>
    <source>
        <strain evidence="11 12">DSM 43146</strain>
    </source>
</reference>
<sequence>MSDSRELLRVDLAEVEYQAAVTEMAAWAAERKAGTAPDRLFLLSHPPVITYGRKTPPTDLPSDLSEIPAVGVDRGGNATFHGPGQLVGYLVMDLRTWGPVDVVRWLENGLIEAMSALGFATERRDTPPGSPSLVGVWTPDGRKLVSIGMRIRGGITTHGFALNVDTDLAVFDRFVACSLDDVAMTSLRQLAGERGVRPPTDAEVRDAVSAALGARLGASAS</sequence>
<feature type="site" description="Lowers pKa of active site Cys" evidence="5 9">
    <location>
        <position position="143"/>
    </location>
</feature>
<dbReference type="GO" id="GO:0033819">
    <property type="term" value="F:lipoyl(octanoyl) transferase activity"/>
    <property type="evidence" value="ECO:0007669"/>
    <property type="project" value="UniProtKB-EC"/>
</dbReference>
<dbReference type="InterPro" id="IPR004143">
    <property type="entry name" value="BPL_LPL_catalytic"/>
</dbReference>
<dbReference type="AlphaFoldDB" id="A0A2T0K1Y9"/>
<dbReference type="PANTHER" id="PTHR10993:SF7">
    <property type="entry name" value="LIPOYLTRANSFERASE 2, MITOCHONDRIAL-RELATED"/>
    <property type="match status" value="1"/>
</dbReference>
<dbReference type="SUPFAM" id="SSF55681">
    <property type="entry name" value="Class II aaRS and biotin synthetases"/>
    <property type="match status" value="1"/>
</dbReference>
<dbReference type="HAMAP" id="MF_00013">
    <property type="entry name" value="LipB"/>
    <property type="match status" value="1"/>
</dbReference>
<comment type="catalytic activity">
    <reaction evidence="5 6">
        <text>octanoyl-[ACP] + L-lysyl-[protein] = N(6)-octanoyl-L-lysyl-[protein] + holo-[ACP] + H(+)</text>
        <dbReference type="Rhea" id="RHEA:17665"/>
        <dbReference type="Rhea" id="RHEA-COMP:9636"/>
        <dbReference type="Rhea" id="RHEA-COMP:9685"/>
        <dbReference type="Rhea" id="RHEA-COMP:9752"/>
        <dbReference type="Rhea" id="RHEA-COMP:9928"/>
        <dbReference type="ChEBI" id="CHEBI:15378"/>
        <dbReference type="ChEBI" id="CHEBI:29969"/>
        <dbReference type="ChEBI" id="CHEBI:64479"/>
        <dbReference type="ChEBI" id="CHEBI:78463"/>
        <dbReference type="ChEBI" id="CHEBI:78809"/>
        <dbReference type="EC" id="2.3.1.181"/>
    </reaction>
</comment>
<dbReference type="InterPro" id="IPR045864">
    <property type="entry name" value="aa-tRNA-synth_II/BPL/LPL"/>
</dbReference>
<dbReference type="NCBIfam" id="TIGR00214">
    <property type="entry name" value="lipB"/>
    <property type="match status" value="1"/>
</dbReference>
<comment type="caution">
    <text evidence="11">The sequence shown here is derived from an EMBL/GenBank/DDBJ whole genome shotgun (WGS) entry which is preliminary data.</text>
</comment>
<dbReference type="PANTHER" id="PTHR10993">
    <property type="entry name" value="OCTANOYLTRANSFERASE"/>
    <property type="match status" value="1"/>
</dbReference>
<feature type="active site" description="Acyl-thioester intermediate" evidence="5 7">
    <location>
        <position position="177"/>
    </location>
</feature>
<organism evidence="11 12">
    <name type="scientific">Actinoplanes italicus</name>
    <dbReference type="NCBI Taxonomy" id="113567"/>
    <lineage>
        <taxon>Bacteria</taxon>
        <taxon>Bacillati</taxon>
        <taxon>Actinomycetota</taxon>
        <taxon>Actinomycetes</taxon>
        <taxon>Micromonosporales</taxon>
        <taxon>Micromonosporaceae</taxon>
        <taxon>Actinoplanes</taxon>
    </lineage>
</organism>
<evidence type="ECO:0000256" key="3">
    <source>
        <dbReference type="ARBA" id="ARBA00023315"/>
    </source>
</evidence>
<keyword evidence="2 5" id="KW-0808">Transferase</keyword>
<name>A0A2T0K1Y9_9ACTN</name>
<dbReference type="InterPro" id="IPR020605">
    <property type="entry name" value="Octanoyltransferase_CS"/>
</dbReference>
<dbReference type="EC" id="2.3.1.181" evidence="5 6"/>
<evidence type="ECO:0000256" key="8">
    <source>
        <dbReference type="PIRSR" id="PIRSR016262-2"/>
    </source>
</evidence>
<keyword evidence="3 5" id="KW-0012">Acyltransferase</keyword>
<dbReference type="PIRSF" id="PIRSF016262">
    <property type="entry name" value="LPLase"/>
    <property type="match status" value="1"/>
</dbReference>
<dbReference type="PROSITE" id="PS01313">
    <property type="entry name" value="LIPB"/>
    <property type="match status" value="1"/>
</dbReference>
<feature type="domain" description="BPL/LPL catalytic" evidence="10">
    <location>
        <begin position="34"/>
        <end position="220"/>
    </location>
</feature>
<evidence type="ECO:0000256" key="7">
    <source>
        <dbReference type="PIRSR" id="PIRSR016262-1"/>
    </source>
</evidence>
<keyword evidence="5" id="KW-0963">Cytoplasm</keyword>
<comment type="function">
    <text evidence="4 5 6">Catalyzes the transfer of endogenously produced octanoic acid from octanoyl-acyl-carrier-protein onto the lipoyl domains of lipoate-dependent enzymes. Lipoyl-ACP can also act as a substrate although octanoyl-ACP is likely to be the physiological substrate.</text>
</comment>
<dbReference type="GO" id="GO:0009249">
    <property type="term" value="P:protein lipoylation"/>
    <property type="evidence" value="ECO:0007669"/>
    <property type="project" value="InterPro"/>
</dbReference>
<dbReference type="CDD" id="cd16444">
    <property type="entry name" value="LipB"/>
    <property type="match status" value="1"/>
</dbReference>
<dbReference type="PROSITE" id="PS51733">
    <property type="entry name" value="BPL_LPL_CATALYTIC"/>
    <property type="match status" value="1"/>
</dbReference>
<gene>
    <name evidence="5" type="primary">lipB</name>
    <name evidence="11" type="ORF">CLV67_118167</name>
</gene>
<comment type="similarity">
    <text evidence="5 6">Belongs to the LipB family.</text>
</comment>
<feature type="binding site" evidence="5 8">
    <location>
        <begin position="74"/>
        <end position="81"/>
    </location>
    <ligand>
        <name>substrate</name>
    </ligand>
</feature>